<reference evidence="4" key="1">
    <citation type="submission" date="2012-04" db="EMBL/GenBank/DDBJ databases">
        <title>The Genome Sequence of Loa loa.</title>
        <authorList>
            <consortium name="The Broad Institute Genome Sequencing Platform"/>
            <consortium name="Broad Institute Genome Sequencing Center for Infectious Disease"/>
            <person name="Nutman T.B."/>
            <person name="Fink D.L."/>
            <person name="Russ C."/>
            <person name="Young S."/>
            <person name="Zeng Q."/>
            <person name="Gargeya S."/>
            <person name="Alvarado L."/>
            <person name="Berlin A."/>
            <person name="Chapman S.B."/>
            <person name="Chen Z."/>
            <person name="Freedman E."/>
            <person name="Gellesch M."/>
            <person name="Goldberg J."/>
            <person name="Griggs A."/>
            <person name="Gujja S."/>
            <person name="Heilman E.R."/>
            <person name="Heiman D."/>
            <person name="Howarth C."/>
            <person name="Mehta T."/>
            <person name="Neiman D."/>
            <person name="Pearson M."/>
            <person name="Roberts A."/>
            <person name="Saif S."/>
            <person name="Shea T."/>
            <person name="Shenoy N."/>
            <person name="Sisk P."/>
            <person name="Stolte C."/>
            <person name="Sykes S."/>
            <person name="White J."/>
            <person name="Yandava C."/>
            <person name="Haas B."/>
            <person name="Henn M.R."/>
            <person name="Nusbaum C."/>
            <person name="Birren B."/>
        </authorList>
    </citation>
    <scope>NUCLEOTIDE SEQUENCE [LARGE SCALE GENOMIC DNA]</scope>
</reference>
<feature type="compositionally biased region" description="Polar residues" evidence="2">
    <location>
        <begin position="344"/>
        <end position="359"/>
    </location>
</feature>
<feature type="region of interest" description="Disordered" evidence="2">
    <location>
        <begin position="674"/>
        <end position="710"/>
    </location>
</feature>
<feature type="compositionally biased region" description="Low complexity" evidence="2">
    <location>
        <begin position="790"/>
        <end position="799"/>
    </location>
</feature>
<dbReference type="InterPro" id="IPR036815">
    <property type="entry name" value="14-3-3_dom_sf"/>
</dbReference>
<feature type="region of interest" description="Disordered" evidence="2">
    <location>
        <begin position="480"/>
        <end position="534"/>
    </location>
</feature>
<feature type="region of interest" description="Disordered" evidence="2">
    <location>
        <begin position="331"/>
        <end position="359"/>
    </location>
</feature>
<feature type="compositionally biased region" description="Basic and acidic residues" evidence="2">
    <location>
        <begin position="429"/>
        <end position="461"/>
    </location>
</feature>
<dbReference type="InterPro" id="IPR000308">
    <property type="entry name" value="14-3-3"/>
</dbReference>
<dbReference type="Pfam" id="PF00244">
    <property type="entry name" value="14-3-3"/>
    <property type="match status" value="1"/>
</dbReference>
<dbReference type="InParanoid" id="A0A1S0TWK7"/>
<dbReference type="OMA" id="PREGATW"/>
<dbReference type="RefSeq" id="XP_003142626.1">
    <property type="nucleotide sequence ID" value="XM_003142578.1"/>
</dbReference>
<dbReference type="CDD" id="cd08774">
    <property type="entry name" value="14-3-3"/>
    <property type="match status" value="1"/>
</dbReference>
<dbReference type="PANTHER" id="PTHR18860">
    <property type="entry name" value="14-3-3 PROTEIN"/>
    <property type="match status" value="1"/>
</dbReference>
<feature type="compositionally biased region" description="Basic and acidic residues" evidence="2">
    <location>
        <begin position="687"/>
        <end position="696"/>
    </location>
</feature>
<evidence type="ECO:0000256" key="2">
    <source>
        <dbReference type="SAM" id="MobiDB-lite"/>
    </source>
</evidence>
<protein>
    <recommendedName>
        <fullName evidence="3">14-3-3 domain-containing protein</fullName>
    </recommendedName>
</protein>
<dbReference type="GeneID" id="9944461"/>
<dbReference type="AlphaFoldDB" id="A0A1S0TWK7"/>
<feature type="region of interest" description="Disordered" evidence="2">
    <location>
        <begin position="770"/>
        <end position="843"/>
    </location>
</feature>
<proteinExistence type="inferred from homology"/>
<dbReference type="EMBL" id="JH712072">
    <property type="protein sequence ID" value="EFO21442.1"/>
    <property type="molecule type" value="Genomic_DNA"/>
</dbReference>
<dbReference type="OrthoDB" id="10260625at2759"/>
<feature type="domain" description="14-3-3" evidence="3">
    <location>
        <begin position="10"/>
        <end position="245"/>
    </location>
</feature>
<accession>A0A1S0TWK7</accession>
<feature type="region of interest" description="Disordered" evidence="2">
    <location>
        <begin position="422"/>
        <end position="467"/>
    </location>
</feature>
<sequence length="951" mass="108381">MDEEVEVVDRNDLIFRIRIANALSLFDDARENIQILIENYGKELTKEERNLFAVFYKSLVNKFRREYDMYMDLQREIPRKEILKQRILRDNMYRARYEVVTICKEVIDLIDHGIVDTKNIELKIYFMKLRADYYRYWSGVVSEDQFFGVRKRAEDCYQIALELADKKLKRYHPLRLALMLNMSIHYYAIPCERIKALQLSMQAVTEGKEHIRDDPDIHVVVNLLRDNLDAWMAGLGPDEVQELEFLEGVRKWHGKRAAVASAHLRRYLSGEPSPKFDPPMPVRQRYFTMPQPLVQYSELDQIYVCNYVPLKRDASVLYEPLFEPLTISTSHKQQIPLTEPESAATKSENTGTELQSTQMESQIIAPITTTSSTLLATTTELQPTTIDQDPNSTEAPENINLCTFHIKPASPTISFGHALCEEQTEHEEDASHEKHASHEEHVSYEEHVSNEEHVSHEEHVSLPDPFEGIFQPVLSSLSMLSSSTTSSQSHDEDDNDNLEQGENRPSILRTSSAPRDIPRTNQIIPSTVDPTSGLTKRLHSFESRMLSIKRSQLRLAAERESEGGHPDEVNDSLPEVRGTTSVVANAEPQIASNIMATATIDIPQHIVTSEVPVLSQSQITSELGTVGELQPQSQNIPIDRAGDDRDTELQQQLTAFSNQPAVNVSASLREIDLSTQHQQHQNISKTEPTKPSRTYEHLVFPEPAPPTPPPQVIFTPLGPKIIGNFSPTPSLEGAVAAVSPSSSAKKKSKVVTFSEKHTYWSSQSIEGETWSGQLPTQRTTRQRSTRQRSTRPPSLSPPSFEREQQPENRSSQEITVTLPQDPSPHQVSLYPQQLHRQDQSLESRRRKLAQQKLLRRSFSAPREGAIWPISSLTREPVYFIYKVLRRASVANEQIFGRRFLSAHSSAEDLYDEAAEKVFPDPWAPRGARTMRNTFPITPWYPNEEPRVPWIR</sequence>
<feature type="compositionally biased region" description="Polar residues" evidence="2">
    <location>
        <begin position="807"/>
        <end position="831"/>
    </location>
</feature>
<dbReference type="PRINTS" id="PR00305">
    <property type="entry name" value="1433ZETA"/>
</dbReference>
<comment type="similarity">
    <text evidence="1">Belongs to the 14-3-3 family.</text>
</comment>
<dbReference type="SMART" id="SM00101">
    <property type="entry name" value="14_3_3"/>
    <property type="match status" value="1"/>
</dbReference>
<organism evidence="4">
    <name type="scientific">Loa loa</name>
    <name type="common">Eye worm</name>
    <name type="synonym">Filaria loa</name>
    <dbReference type="NCBI Taxonomy" id="7209"/>
    <lineage>
        <taxon>Eukaryota</taxon>
        <taxon>Metazoa</taxon>
        <taxon>Ecdysozoa</taxon>
        <taxon>Nematoda</taxon>
        <taxon>Chromadorea</taxon>
        <taxon>Rhabditida</taxon>
        <taxon>Spirurina</taxon>
        <taxon>Spiruromorpha</taxon>
        <taxon>Filarioidea</taxon>
        <taxon>Onchocercidae</taxon>
        <taxon>Loa</taxon>
    </lineage>
</organism>
<dbReference type="SUPFAM" id="SSF48445">
    <property type="entry name" value="14-3-3 protein"/>
    <property type="match status" value="1"/>
</dbReference>
<name>A0A1S0TWK7_LOALO</name>
<evidence type="ECO:0000259" key="3">
    <source>
        <dbReference type="SMART" id="SM00101"/>
    </source>
</evidence>
<feature type="compositionally biased region" description="Polar residues" evidence="2">
    <location>
        <begin position="674"/>
        <end position="686"/>
    </location>
</feature>
<dbReference type="Gene3D" id="1.20.190.20">
    <property type="entry name" value="14-3-3 domain"/>
    <property type="match status" value="1"/>
</dbReference>
<feature type="compositionally biased region" description="Polar residues" evidence="2">
    <location>
        <begin position="508"/>
        <end position="534"/>
    </location>
</feature>
<evidence type="ECO:0000256" key="1">
    <source>
        <dbReference type="ARBA" id="ARBA00006141"/>
    </source>
</evidence>
<dbReference type="CTD" id="9944461"/>
<dbReference type="InterPro" id="IPR023410">
    <property type="entry name" value="14-3-3_domain"/>
</dbReference>
<gene>
    <name evidence="4" type="ORF">LOAG_07044</name>
</gene>
<evidence type="ECO:0000313" key="4">
    <source>
        <dbReference type="EMBL" id="EFO21442.1"/>
    </source>
</evidence>
<feature type="compositionally biased region" description="Basic residues" evidence="2">
    <location>
        <begin position="780"/>
        <end position="789"/>
    </location>
</feature>
<dbReference type="KEGG" id="loa:LOAG_07044"/>